<name>A0A0E9WF82_ANGAN</name>
<reference evidence="1" key="2">
    <citation type="journal article" date="2015" name="Fish Shellfish Immunol.">
        <title>Early steps in the European eel (Anguilla anguilla)-Vibrio vulnificus interaction in the gills: Role of the RtxA13 toxin.</title>
        <authorList>
            <person name="Callol A."/>
            <person name="Pajuelo D."/>
            <person name="Ebbesson L."/>
            <person name="Teles M."/>
            <person name="MacKenzie S."/>
            <person name="Amaro C."/>
        </authorList>
    </citation>
    <scope>NUCLEOTIDE SEQUENCE</scope>
</reference>
<evidence type="ECO:0000313" key="1">
    <source>
        <dbReference type="EMBL" id="JAH89049.1"/>
    </source>
</evidence>
<proteinExistence type="predicted"/>
<dbReference type="EMBL" id="GBXM01019528">
    <property type="protein sequence ID" value="JAH89049.1"/>
    <property type="molecule type" value="Transcribed_RNA"/>
</dbReference>
<protein>
    <submittedName>
        <fullName evidence="1">Uncharacterized protein</fullName>
    </submittedName>
</protein>
<sequence length="46" mass="5436">MRQPKLGFSKSYRHLVGRDISFQENPRASTQKVFAMLPNKRVIQFQ</sequence>
<organism evidence="1">
    <name type="scientific">Anguilla anguilla</name>
    <name type="common">European freshwater eel</name>
    <name type="synonym">Muraena anguilla</name>
    <dbReference type="NCBI Taxonomy" id="7936"/>
    <lineage>
        <taxon>Eukaryota</taxon>
        <taxon>Metazoa</taxon>
        <taxon>Chordata</taxon>
        <taxon>Craniata</taxon>
        <taxon>Vertebrata</taxon>
        <taxon>Euteleostomi</taxon>
        <taxon>Actinopterygii</taxon>
        <taxon>Neopterygii</taxon>
        <taxon>Teleostei</taxon>
        <taxon>Anguilliformes</taxon>
        <taxon>Anguillidae</taxon>
        <taxon>Anguilla</taxon>
    </lineage>
</organism>
<dbReference type="AlphaFoldDB" id="A0A0E9WF82"/>
<reference evidence="1" key="1">
    <citation type="submission" date="2014-11" db="EMBL/GenBank/DDBJ databases">
        <authorList>
            <person name="Amaro Gonzalez C."/>
        </authorList>
    </citation>
    <scope>NUCLEOTIDE SEQUENCE</scope>
</reference>
<accession>A0A0E9WF82</accession>